<dbReference type="SUPFAM" id="SSF51735">
    <property type="entry name" value="NAD(P)-binding Rossmann-fold domains"/>
    <property type="match status" value="1"/>
</dbReference>
<gene>
    <name evidence="1" type="ORF">BDV95DRAFT_494748</name>
</gene>
<dbReference type="PANTHER" id="PTHR45458">
    <property type="entry name" value="SHORT-CHAIN DEHYDROGENASE/REDUCTASE SDR"/>
    <property type="match status" value="1"/>
</dbReference>
<dbReference type="GO" id="GO:0016616">
    <property type="term" value="F:oxidoreductase activity, acting on the CH-OH group of donors, NAD or NADP as acceptor"/>
    <property type="evidence" value="ECO:0007669"/>
    <property type="project" value="TreeGrafter"/>
</dbReference>
<dbReference type="Pfam" id="PF00106">
    <property type="entry name" value="adh_short"/>
    <property type="match status" value="1"/>
</dbReference>
<keyword evidence="2" id="KW-1185">Reference proteome</keyword>
<sequence>MVNVLIVGATGDLGTALVNRYAQTGKKVYATYLNGKPDKDPPKNVEYIPEIDVTQPNAAGTISLKFLDTRIDLLVICTGVFYTETLDALNWENELRMYKVNAMGPLFLIKSLRAFPHLIEDNVTKIVLLSGEVGSIALRADAASGGNYGGHASKAALNMVGKLLSIDMKPKGIPVVLVHTGYLTKTLPDGSKNLCKDHPDSIGAREAAEALYNWIDMELDMTKTGQLWAIRGTAGIRTAAAVLGQVDEPQAPRQLPW</sequence>
<dbReference type="InterPro" id="IPR002347">
    <property type="entry name" value="SDR_fam"/>
</dbReference>
<dbReference type="InterPro" id="IPR052184">
    <property type="entry name" value="SDR_enzymes"/>
</dbReference>
<dbReference type="Proteomes" id="UP000481861">
    <property type="component" value="Unassembled WGS sequence"/>
</dbReference>
<reference evidence="1 2" key="1">
    <citation type="submission" date="2020-01" db="EMBL/GenBank/DDBJ databases">
        <authorList>
            <consortium name="DOE Joint Genome Institute"/>
            <person name="Haridas S."/>
            <person name="Albert R."/>
            <person name="Binder M."/>
            <person name="Bloem J."/>
            <person name="Labutti K."/>
            <person name="Salamov A."/>
            <person name="Andreopoulos B."/>
            <person name="Baker S.E."/>
            <person name="Barry K."/>
            <person name="Bills G."/>
            <person name="Bluhm B.H."/>
            <person name="Cannon C."/>
            <person name="Castanera R."/>
            <person name="Culley D.E."/>
            <person name="Daum C."/>
            <person name="Ezra D."/>
            <person name="Gonzalez J.B."/>
            <person name="Henrissat B."/>
            <person name="Kuo A."/>
            <person name="Liang C."/>
            <person name="Lipzen A."/>
            <person name="Lutzoni F."/>
            <person name="Magnuson J."/>
            <person name="Mondo S."/>
            <person name="Nolan M."/>
            <person name="Ohm R."/>
            <person name="Pangilinan J."/>
            <person name="Park H.-J.H."/>
            <person name="Ramirez L."/>
            <person name="Alfaro M."/>
            <person name="Sun H."/>
            <person name="Tritt A."/>
            <person name="Yoshinaga Y."/>
            <person name="Zwiers L.-H.L."/>
            <person name="Turgeon B.G."/>
            <person name="Goodwin S.B."/>
            <person name="Spatafora J.W."/>
            <person name="Crous P.W."/>
            <person name="Grigoriev I.V."/>
        </authorList>
    </citation>
    <scope>NUCLEOTIDE SEQUENCE [LARGE SCALE GENOMIC DNA]</scope>
    <source>
        <strain evidence="1 2">CBS 611.86</strain>
    </source>
</reference>
<dbReference type="AlphaFoldDB" id="A0A7C8I728"/>
<name>A0A7C8I728_9PLEO</name>
<dbReference type="OrthoDB" id="5296at2759"/>
<dbReference type="EMBL" id="JAADJZ010000012">
    <property type="protein sequence ID" value="KAF2870946.1"/>
    <property type="molecule type" value="Genomic_DNA"/>
</dbReference>
<comment type="caution">
    <text evidence="1">The sequence shown here is derived from an EMBL/GenBank/DDBJ whole genome shotgun (WGS) entry which is preliminary data.</text>
</comment>
<organism evidence="1 2">
    <name type="scientific">Massariosphaeria phaeospora</name>
    <dbReference type="NCBI Taxonomy" id="100035"/>
    <lineage>
        <taxon>Eukaryota</taxon>
        <taxon>Fungi</taxon>
        <taxon>Dikarya</taxon>
        <taxon>Ascomycota</taxon>
        <taxon>Pezizomycotina</taxon>
        <taxon>Dothideomycetes</taxon>
        <taxon>Pleosporomycetidae</taxon>
        <taxon>Pleosporales</taxon>
        <taxon>Pleosporales incertae sedis</taxon>
        <taxon>Massariosphaeria</taxon>
    </lineage>
</organism>
<dbReference type="InterPro" id="IPR036291">
    <property type="entry name" value="NAD(P)-bd_dom_sf"/>
</dbReference>
<dbReference type="Gene3D" id="3.40.50.720">
    <property type="entry name" value="NAD(P)-binding Rossmann-like Domain"/>
    <property type="match status" value="1"/>
</dbReference>
<protein>
    <submittedName>
        <fullName evidence="1">3-oxoacyl-reductase</fullName>
    </submittedName>
</protein>
<evidence type="ECO:0000313" key="2">
    <source>
        <dbReference type="Proteomes" id="UP000481861"/>
    </source>
</evidence>
<accession>A0A7C8I728</accession>
<evidence type="ECO:0000313" key="1">
    <source>
        <dbReference type="EMBL" id="KAF2870946.1"/>
    </source>
</evidence>
<dbReference type="PANTHER" id="PTHR45458:SF2">
    <property type="entry name" value="OXIDOREDUCTASE, SHORT CHAIN DEHYDROGENASE_REDUCTASE FAMILY SUPERFAMILY (AFU_ORTHOLOGUE AFUA_3G13450)"/>
    <property type="match status" value="1"/>
</dbReference>
<proteinExistence type="predicted"/>